<dbReference type="Proteomes" id="UP000199087">
    <property type="component" value="Unassembled WGS sequence"/>
</dbReference>
<dbReference type="AlphaFoldDB" id="A0A0U1P480"/>
<name>A0A0U1P480_9BACI</name>
<sequence>MKHLGKVRTKSIQEVASEWNDIQKNSQEESVCIGIFLGF</sequence>
<dbReference type="STRING" id="1499688.BN000_05155"/>
<organism evidence="1 2">
    <name type="scientific">Neobacillus massiliamazoniensis</name>
    <dbReference type="NCBI Taxonomy" id="1499688"/>
    <lineage>
        <taxon>Bacteria</taxon>
        <taxon>Bacillati</taxon>
        <taxon>Bacillota</taxon>
        <taxon>Bacilli</taxon>
        <taxon>Bacillales</taxon>
        <taxon>Bacillaceae</taxon>
        <taxon>Neobacillus</taxon>
    </lineage>
</organism>
<gene>
    <name evidence="1" type="ORF">BN000_05155</name>
</gene>
<evidence type="ECO:0000313" key="2">
    <source>
        <dbReference type="Proteomes" id="UP000199087"/>
    </source>
</evidence>
<protein>
    <submittedName>
        <fullName evidence="1">Uncharacterized protein</fullName>
    </submittedName>
</protein>
<evidence type="ECO:0000313" key="1">
    <source>
        <dbReference type="EMBL" id="CRK85095.1"/>
    </source>
</evidence>
<keyword evidence="2" id="KW-1185">Reference proteome</keyword>
<proteinExistence type="predicted"/>
<accession>A0A0U1P480</accession>
<reference evidence="2" key="1">
    <citation type="submission" date="2015-05" db="EMBL/GenBank/DDBJ databases">
        <authorList>
            <person name="Urmite Genomes"/>
        </authorList>
    </citation>
    <scope>NUCLEOTIDE SEQUENCE [LARGE SCALE GENOMIC DNA]</scope>
    <source>
        <strain evidence="2">LF1</strain>
    </source>
</reference>
<dbReference type="EMBL" id="CVRB01000006">
    <property type="protein sequence ID" value="CRK85095.1"/>
    <property type="molecule type" value="Genomic_DNA"/>
</dbReference>